<dbReference type="RefSeq" id="XP_004357785.1">
    <property type="nucleotide sequence ID" value="XM_004357728.1"/>
</dbReference>
<evidence type="ECO:0000256" key="7">
    <source>
        <dbReference type="SAM" id="Coils"/>
    </source>
</evidence>
<proteinExistence type="predicted"/>
<feature type="region of interest" description="Disordered" evidence="8">
    <location>
        <begin position="1"/>
        <end position="41"/>
    </location>
</feature>
<feature type="compositionally biased region" description="Acidic residues" evidence="8">
    <location>
        <begin position="1624"/>
        <end position="1637"/>
    </location>
</feature>
<feature type="region of interest" description="Disordered" evidence="8">
    <location>
        <begin position="538"/>
        <end position="595"/>
    </location>
</feature>
<evidence type="ECO:0000256" key="2">
    <source>
        <dbReference type="ARBA" id="ARBA00012759"/>
    </source>
</evidence>
<evidence type="ECO:0000256" key="5">
    <source>
        <dbReference type="ARBA" id="ARBA00022801"/>
    </source>
</evidence>
<feature type="compositionally biased region" description="Low complexity" evidence="8">
    <location>
        <begin position="24"/>
        <end position="41"/>
    </location>
</feature>
<evidence type="ECO:0000313" key="12">
    <source>
        <dbReference type="Proteomes" id="UP000007797"/>
    </source>
</evidence>
<feature type="domain" description="DUF3645" evidence="10">
    <location>
        <begin position="2863"/>
        <end position="2891"/>
    </location>
</feature>
<feature type="compositionally biased region" description="Low complexity" evidence="8">
    <location>
        <begin position="1722"/>
        <end position="1737"/>
    </location>
</feature>
<dbReference type="InterPro" id="IPR022099">
    <property type="entry name" value="DUF3638"/>
</dbReference>
<feature type="region of interest" description="Disordered" evidence="8">
    <location>
        <begin position="269"/>
        <end position="291"/>
    </location>
</feature>
<dbReference type="GeneID" id="14871559"/>
<keyword evidence="7" id="KW-0175">Coiled coil</keyword>
<dbReference type="InterPro" id="IPR027417">
    <property type="entry name" value="P-loop_NTPase"/>
</dbReference>
<sequence length="3674" mass="425174">MTTNQPLQAGNNRSSTMTGGHNEQQQPSLSSPSSSPSSTNIQSIIQQHTKVVIDRALVHLYMASRLPFMWTDNDDTAQLLLLQLFQCFLKDFSSPNQNNNNNQNNYNISINTKISTDNPKNNLLIGGVTLLDVLDQLENDLARPPSALELSDRIRLQIENLHQNGPAQPLIIYFKNSNCMLLIQFVKNRQSHIVRARLSVIPLYPSIESFSNITTKLRHTVPDPSYISQDASQLTLAFLSYLVQLRDVPEPIPISFELKKHIQILRDKNRKNHGRHHHHRQQPPQKNDTTITHYNKYGENEAKIGLVTSALSEWLIPSMSNGGVQLDSHAVTLVKSVRPEIISPLPHQVELEESACGEDLGGNDDDDRISKDSVPWRRSPLWIGIKSIIHLLFLENGSFESEEEVEKEEGSCSQSNPNNIVYKSMMLCFMSFVAEHVVSLDPNFFQVTAKLAKRSEKLMNDSNEELYEHAINYASRVSESLSSRFNKDWNQFVERCNWYGNVDSICQGFNDSQDFTTVFDFTEIKDSAREQIQQLLTKPVTPKQPAAAPSTQKPAAASTSSSANQRRKPRQRKQQNESSSGASYSSVPTKVPSNMADQRADRILREVYDRMADLCDCQDWLLRTVVLNDLEFLINTLWLKRPELISVSSSSSDIYGLLKNYIKVASQHYERDPALYSRIALFSFTLVATLDFVVGYRCQDPQLYTSIPIFINVDVLSHVMVAYEWETNQLHDLEKYFLLRKCKQSNGDHSIFGVGEYGLALPWAKKHLTNDLLKRRQDDNRRALEKEEDFRNLQKQLRHEIQGLEAKHKLDPQKSLQDKIKKARDQKITPFERYLPKNDDQANIVIFENFLTRYSDFRIIRDCFAILAEFCSGGKDTKLPKKMVDFWISKQGWNNELPLVLLRSQYARKYRNDKQLVVLNTTEKEIVADSKRHPSKITFGADEGVPEISNWLHIKKKFIFKLPIPPSSSSSSNKPNHHRNKNELKKKIEKDQKEKLNKQMVNGLVSAEINPLQWIIDNDIIDENQVLATQCKAPLGMRPYDYIKFGQLRSGGGFLHVRNLLRYLSEDGNDLNSLAFLVLVQQTLFKAGPAQTSTMSHNSIPSTPIRPWKESWGDDQVIQLLGVTISRLLEESRMNWDGHNLLLAIIQLVSYILNNSKQSQTNQSTLILLLLQCRMIAKEWVETLKQLTDQSLRSANHSSEVLEMYRRKLVYACTAIVLTYDFQLYNLPDSRIDPLVNQQDNQFTGIVDLVGALITIHNNTFYNERLGKKLSNELEEQEQFDYLMTKVDIIAHHRSKQVHKTVDSNSILLSKIILQYWYEGGNNDQTSLQLFNVWKRFMTSDEWECDYNNGLTKIKINIATGSLLINGESIKRLPIEIESHYLFKRLFDTSIFEVINISKNRWRTIRKYSGKSYEFFIREGQQLFGDDDQHSIGVCEIHENGDQFYLIDHQHFDFLPLVLEDEYSHWLDAKKQMIEFRTTKFSMFNQQPIKYIGDLGRGTIKRTDNNKLLVKVDGDLKEDIEQLFKLENEDHIHVYEISQEDSEKSYNVHLYQYRLDFKVNCKLGVIESVQYSGYRISENQNIGTLIGLETQLILQHSTADKTKVIIPNAKIGIKSEFERFGCVEEEDDDDQYNEQDESFPPQRERDSIEDFSYINGLSQQLLTQPFTLEVSERRRKRINNLDDEIVKELDEDEFEEIDPSSSENEDDIDNDNENDDDEDAQSSTSFSSSSSSSSSNSVERSRYFNISDTDVGALQYPSYFIYDLDKQTRLVKASDSTAHLHLAYAHLMTSSAFPDPFTGLTGLECAILQLQSFRNNVQYTDQQLSILKRIKDVAPRRYAIPNHSGPGHTVLQHVDFKHPQLSHPVTQDVIALVVDDIVKGNDSIKFLWPSKPTSINPIVPDTRLSEDEQQEEGDNKDETEEKPLSFEEEEKEWKFELIESLELNQASYYRNRHLFSPHILPSQDVLDRIKVSFETIALTMPSQYANYSARVTRIVDHPNLHIDSLDHSLSPLATLEKSDFLNMHGPEFVKEFDDIISFTGSLDQEKKDTVFSKYWTSLYYMATQANKDKMLREKFKYTLTYLQIYFHMENLFLDQFFYLVLQQRVQLVEPPSPTYSPPRQEMGSSAIIPQLIWTNPKETFSRFKLTEYITEQLKTHHSSVPQNEAQRIYDAILVQHSWENDPSSPDIIVAPVEVVGFNPPNIHSLYLPDTLRFNNWLSETIKIWASNSKLKKFLALVSRILNLNPNQPNQKSNQIPIFYKDQDKPNVIEFESIECEELQHRMNWDSDILDVRDLKVRKWFKIWSNGYDKVIETYFSECLKDYQDKNKTNSIYLDQFFNQKENSMIEMKRLFYQDLNESKESLIEKFNVPLKKPLGQESLEKKLAKIQKRVEDQSKEIWKLIEEYYLGSTDTADKMYLAAGCWRKCVPKIVYGDFINHYTVHHLSQNDQYAAGMNSFLNQSKNSKEKTIPEEIYKLIGVHILLQTYLQKIARCREASTDEDLVQELSHNRTTRTWSLEEYPSWLVFELEQSIWIRDIQADIAIKLMSADQNECIQLQMGEGKTSVILPIMCLAMSNKKSIARVNVLPSLLQTSVHDLQMRLGSAILNRPIYLYPFKREMGSLITNEHIEKIMSNLEQCHKRQGIILCTPEHRLSFALYWKLNFDRLTSMEGVLRYWDEHIFDIMDECDEILSHRYQLLYPTGSKIPLDGGSDRWKVIQEVLSELKNLDFRAIDKKKIEFRSNNSQQYPTIVVYDFDEGRKLMHQLMKRMMRTLPFNASKEKLGVLEAFCWIDADIKEEVHVRHQRIIKDMTNDESILNRIYIYRGLFSNDVLLHALQKIWSNHYGIRSSASSSMSSQQNGDSSTLLAVPYRAKDTPSETSEFGHPEFAMILTHISYYNQGLTFKQFKKALYRLLTFHKTQASDIYRTWTDYDQTIEPKYRDIKCVVRSDISLIRHLHTLFRYNCRVINFWLNELVFPFETKQYPSKLFANPWDLVNPKDERKQYISCGFSGTNDTKCLYPLTIQQSEMNQLKYTNVQVLNYILGQNDQQNQVSILKLGEDITQKMTTKPNNNNNNSFTNVLIDAGALMIGQTNEQVARNWLAKTPQSKIDGALFFENDKLTSIDRDGKKFLFSQSPFSERLDRVIVYLDDYHTRGVDIKLPTHSHGLVTIGAKMTKEKLLQACMRMRKLGKGHTVSFVIPEQLNVSPRVVDILHWTINNTIETNVAAFGHWGHQGMLHARLQSAMQLVKHGKAFTRLSSLPEVTRLESMYCGQHKEYLASKVIENQASSMTYRFVQDINSDGTIPHETKEYEKGQYYQFLKEIAQRSKQLVNDVKIYSSPVDEEQEREFEIEIELESVQQPPGVRKACPANIQTQLLMDLVTGKKTLDVHSRFYKDFIFEVKEMYRNTSLFNLVESLDGSSSHSLTSATTPFSLNIKVTKDFINAVEKSTSFNFDKIQYDDEFQRPLNYCLVLWNVSDDRDKEPFIVLVSMAEANCLMGEINKLVNVHQTNDQHHRNVDQEIIYGSLHQTIPHGSLMRKNEEYFTTLHTPLPTTARLELLNPLLVQLNLLNGSRYFADQSAVRKFLGIVRLDTKEAMSKLIDHSIVDQLGFIGKTKQSLLATKPANITDEQWSQVVKTKQSTKFQVCPIEFLIKNLQLHRIYSTNYSDLELILKH</sequence>
<feature type="compositionally biased region" description="Polar residues" evidence="8">
    <location>
        <begin position="576"/>
        <end position="595"/>
    </location>
</feature>
<feature type="compositionally biased region" description="Acidic residues" evidence="8">
    <location>
        <begin position="1687"/>
        <end position="1720"/>
    </location>
</feature>
<feature type="region of interest" description="Disordered" evidence="8">
    <location>
        <begin position="1624"/>
        <end position="1645"/>
    </location>
</feature>
<evidence type="ECO:0000256" key="4">
    <source>
        <dbReference type="ARBA" id="ARBA00022786"/>
    </source>
</evidence>
<feature type="compositionally biased region" description="Basic residues" evidence="8">
    <location>
        <begin position="269"/>
        <end position="281"/>
    </location>
</feature>
<feature type="compositionally biased region" description="Low complexity" evidence="8">
    <location>
        <begin position="543"/>
        <end position="563"/>
    </location>
</feature>
<evidence type="ECO:0000259" key="10">
    <source>
        <dbReference type="Pfam" id="PF12359"/>
    </source>
</evidence>
<keyword evidence="5" id="KW-0378">Hydrolase</keyword>
<dbReference type="KEGG" id="dfa:DFA_00068"/>
<organism evidence="11 12">
    <name type="scientific">Cavenderia fasciculata</name>
    <name type="common">Slime mold</name>
    <name type="synonym">Dictyostelium fasciculatum</name>
    <dbReference type="NCBI Taxonomy" id="261658"/>
    <lineage>
        <taxon>Eukaryota</taxon>
        <taxon>Amoebozoa</taxon>
        <taxon>Evosea</taxon>
        <taxon>Eumycetozoa</taxon>
        <taxon>Dictyostelia</taxon>
        <taxon>Acytosteliales</taxon>
        <taxon>Cavenderiaceae</taxon>
        <taxon>Cavenderia</taxon>
    </lineage>
</organism>
<dbReference type="InterPro" id="IPR051346">
    <property type="entry name" value="OTU_Deubiquitinase"/>
</dbReference>
<name>F4PXI1_CACFS</name>
<evidence type="ECO:0000256" key="3">
    <source>
        <dbReference type="ARBA" id="ARBA00022670"/>
    </source>
</evidence>
<comment type="catalytic activity">
    <reaction evidence="1">
        <text>Thiol-dependent hydrolysis of ester, thioester, amide, peptide and isopeptide bonds formed by the C-terminal Gly of ubiquitin (a 76-residue protein attached to proteins as an intracellular targeting signal).</text>
        <dbReference type="EC" id="3.4.19.12"/>
    </reaction>
</comment>
<evidence type="ECO:0000259" key="9">
    <source>
        <dbReference type="Pfam" id="PF12340"/>
    </source>
</evidence>
<dbReference type="GO" id="GO:0006508">
    <property type="term" value="P:proteolysis"/>
    <property type="evidence" value="ECO:0007669"/>
    <property type="project" value="UniProtKB-KW"/>
</dbReference>
<feature type="coiled-coil region" evidence="7">
    <location>
        <begin position="2376"/>
        <end position="2403"/>
    </location>
</feature>
<feature type="compositionally biased region" description="Polar residues" evidence="8">
    <location>
        <begin position="1"/>
        <end position="23"/>
    </location>
</feature>
<dbReference type="Pfam" id="PF12359">
    <property type="entry name" value="DUF3645"/>
    <property type="match status" value="1"/>
</dbReference>
<evidence type="ECO:0000256" key="6">
    <source>
        <dbReference type="ARBA" id="ARBA00022807"/>
    </source>
</evidence>
<keyword evidence="12" id="KW-1185">Reference proteome</keyword>
<dbReference type="EMBL" id="GL883014">
    <property type="protein sequence ID" value="EGG19491.1"/>
    <property type="molecule type" value="Genomic_DNA"/>
</dbReference>
<feature type="region of interest" description="Disordered" evidence="8">
    <location>
        <begin position="1687"/>
        <end position="1739"/>
    </location>
</feature>
<keyword evidence="3" id="KW-0645">Protease</keyword>
<reference evidence="12" key="1">
    <citation type="journal article" date="2011" name="Genome Res.">
        <title>Phylogeny-wide analysis of social amoeba genomes highlights ancient origins for complex intercellular communication.</title>
        <authorList>
            <person name="Heidel A.J."/>
            <person name="Lawal H.M."/>
            <person name="Felder M."/>
            <person name="Schilde C."/>
            <person name="Helps N.R."/>
            <person name="Tunggal B."/>
            <person name="Rivero F."/>
            <person name="John U."/>
            <person name="Schleicher M."/>
            <person name="Eichinger L."/>
            <person name="Platzer M."/>
            <person name="Noegel A.A."/>
            <person name="Schaap P."/>
            <person name="Gloeckner G."/>
        </authorList>
    </citation>
    <scope>NUCLEOTIDE SEQUENCE [LARGE SCALE GENOMIC DNA]</scope>
    <source>
        <strain evidence="12">SH3</strain>
    </source>
</reference>
<dbReference type="OrthoDB" id="2684236at2759"/>
<evidence type="ECO:0000256" key="1">
    <source>
        <dbReference type="ARBA" id="ARBA00000707"/>
    </source>
</evidence>
<evidence type="ECO:0000313" key="11">
    <source>
        <dbReference type="EMBL" id="EGG19491.1"/>
    </source>
</evidence>
<dbReference type="InterPro" id="IPR022105">
    <property type="entry name" value="DUF3645"/>
</dbReference>
<keyword evidence="6" id="KW-0788">Thiol protease</keyword>
<evidence type="ECO:0000256" key="8">
    <source>
        <dbReference type="SAM" id="MobiDB-lite"/>
    </source>
</evidence>
<dbReference type="EC" id="3.4.19.12" evidence="2"/>
<feature type="domain" description="DUF3638" evidence="9">
    <location>
        <begin position="2512"/>
        <end position="2725"/>
    </location>
</feature>
<feature type="region of interest" description="Disordered" evidence="8">
    <location>
        <begin position="965"/>
        <end position="984"/>
    </location>
</feature>
<gene>
    <name evidence="11" type="ORF">DFA_00068</name>
</gene>
<protein>
    <recommendedName>
        <fullName evidence="2">ubiquitinyl hydrolase 1</fullName>
        <ecNumber evidence="2">3.4.19.12</ecNumber>
    </recommendedName>
</protein>
<feature type="compositionally biased region" description="Acidic residues" evidence="8">
    <location>
        <begin position="1907"/>
        <end position="1918"/>
    </location>
</feature>
<dbReference type="PANTHER" id="PTHR13367:SF33">
    <property type="entry name" value="P-LOOP CONTAINING NUCLEOSIDE TRIPHOSPHATE HYDROLASE PROTEIN"/>
    <property type="match status" value="1"/>
</dbReference>
<dbReference type="PANTHER" id="PTHR13367">
    <property type="entry name" value="UBIQUITIN THIOESTERASE"/>
    <property type="match status" value="1"/>
</dbReference>
<dbReference type="GO" id="GO:0004843">
    <property type="term" value="F:cysteine-type deubiquitinase activity"/>
    <property type="evidence" value="ECO:0007669"/>
    <property type="project" value="UniProtKB-EC"/>
</dbReference>
<dbReference type="Pfam" id="PF12340">
    <property type="entry name" value="DUF3638"/>
    <property type="match status" value="1"/>
</dbReference>
<keyword evidence="4" id="KW-0833">Ubl conjugation pathway</keyword>
<feature type="region of interest" description="Disordered" evidence="8">
    <location>
        <begin position="1897"/>
        <end position="1927"/>
    </location>
</feature>
<dbReference type="Proteomes" id="UP000007797">
    <property type="component" value="Unassembled WGS sequence"/>
</dbReference>
<accession>F4PXI1</accession>
<feature type="coiled-coil region" evidence="7">
    <location>
        <begin position="776"/>
        <end position="807"/>
    </location>
</feature>
<dbReference type="STRING" id="1054147.F4PXI1"/>
<dbReference type="SUPFAM" id="SSF52540">
    <property type="entry name" value="P-loop containing nucleoside triphosphate hydrolases"/>
    <property type="match status" value="1"/>
</dbReference>